<keyword evidence="1" id="KW-0812">Transmembrane</keyword>
<evidence type="ECO:0000256" key="1">
    <source>
        <dbReference type="SAM" id="Phobius"/>
    </source>
</evidence>
<reference evidence="2 3" key="1">
    <citation type="submission" date="2020-05" db="EMBL/GenBank/DDBJ databases">
        <title>Whole genome sequencing and identification of novel metabolites from Paenibacillus alvei strain JR949.</title>
        <authorList>
            <person name="Rajendhran J."/>
            <person name="Sree Pranav P."/>
            <person name="Mahalakshmi B."/>
            <person name="Karthikeyan R."/>
        </authorList>
    </citation>
    <scope>NUCLEOTIDE SEQUENCE [LARGE SCALE GENOMIC DNA]</scope>
    <source>
        <strain evidence="2 3">JR949</strain>
    </source>
</reference>
<proteinExistence type="predicted"/>
<keyword evidence="1" id="KW-0472">Membrane</keyword>
<keyword evidence="1" id="KW-1133">Transmembrane helix</keyword>
<organism evidence="2 3">
    <name type="scientific">Paenibacillus alvei</name>
    <name type="common">Bacillus alvei</name>
    <dbReference type="NCBI Taxonomy" id="44250"/>
    <lineage>
        <taxon>Bacteria</taxon>
        <taxon>Bacillati</taxon>
        <taxon>Bacillota</taxon>
        <taxon>Bacilli</taxon>
        <taxon>Bacillales</taxon>
        <taxon>Paenibacillaceae</taxon>
        <taxon>Paenibacillus</taxon>
    </lineage>
</organism>
<protein>
    <submittedName>
        <fullName evidence="2">Uncharacterized protein</fullName>
    </submittedName>
</protein>
<dbReference type="Proteomes" id="UP000552038">
    <property type="component" value="Unassembled WGS sequence"/>
</dbReference>
<sequence>MNQRNTKKTGDRKCCDSPVFFDVPRKRNRRPRLNLAEYGGLGAGLLHKIPDLVHVRTNIATKKDRNSSSFCWAVLCFIYNILNFLSESEVNYSYEK</sequence>
<feature type="transmembrane region" description="Helical" evidence="1">
    <location>
        <begin position="69"/>
        <end position="86"/>
    </location>
</feature>
<accession>A0AAP7A2A6</accession>
<gene>
    <name evidence="2" type="ORF">HMI46_13400</name>
</gene>
<name>A0AAP7A2A6_PAEAL</name>
<evidence type="ECO:0000313" key="3">
    <source>
        <dbReference type="Proteomes" id="UP000552038"/>
    </source>
</evidence>
<dbReference type="EMBL" id="JABFOR010000015">
    <property type="protein sequence ID" value="NOJ71548.1"/>
    <property type="molecule type" value="Genomic_DNA"/>
</dbReference>
<dbReference type="RefSeq" id="WP_216633874.1">
    <property type="nucleotide sequence ID" value="NZ_JABFOR010000015.1"/>
</dbReference>
<dbReference type="AlphaFoldDB" id="A0AAP7A2A6"/>
<evidence type="ECO:0000313" key="2">
    <source>
        <dbReference type="EMBL" id="NOJ71548.1"/>
    </source>
</evidence>
<comment type="caution">
    <text evidence="2">The sequence shown here is derived from an EMBL/GenBank/DDBJ whole genome shotgun (WGS) entry which is preliminary data.</text>
</comment>